<dbReference type="Proteomes" id="UP000659172">
    <property type="component" value="Unassembled WGS sequence"/>
</dbReference>
<dbReference type="RefSeq" id="WP_176948576.1">
    <property type="nucleotide sequence ID" value="NZ_JABXYK010000002.1"/>
</dbReference>
<accession>A0ABX2QBL5</accession>
<organism evidence="1 2">
    <name type="scientific">Mycoplana rhizolycopersici</name>
    <dbReference type="NCBI Taxonomy" id="2746702"/>
    <lineage>
        <taxon>Bacteria</taxon>
        <taxon>Pseudomonadati</taxon>
        <taxon>Pseudomonadota</taxon>
        <taxon>Alphaproteobacteria</taxon>
        <taxon>Hyphomicrobiales</taxon>
        <taxon>Rhizobiaceae</taxon>
        <taxon>Mycoplana</taxon>
    </lineage>
</organism>
<evidence type="ECO:0000313" key="2">
    <source>
        <dbReference type="Proteomes" id="UP000659172"/>
    </source>
</evidence>
<comment type="caution">
    <text evidence="1">The sequence shown here is derived from an EMBL/GenBank/DDBJ whole genome shotgun (WGS) entry which is preliminary data.</text>
</comment>
<proteinExistence type="predicted"/>
<gene>
    <name evidence="1" type="ORF">HV823_04780</name>
</gene>
<dbReference type="EMBL" id="JABXYK010000002">
    <property type="protein sequence ID" value="NVP54568.1"/>
    <property type="molecule type" value="Genomic_DNA"/>
</dbReference>
<protein>
    <submittedName>
        <fullName evidence="1">Uncharacterized protein</fullName>
    </submittedName>
</protein>
<sequence length="52" mass="5424">MPKAVLISAMTAFFTALALDIAVPAIVLLGLFAIREIGLEFGDAFLGEGRTA</sequence>
<evidence type="ECO:0000313" key="1">
    <source>
        <dbReference type="EMBL" id="NVP54568.1"/>
    </source>
</evidence>
<name>A0ABX2QBL5_9HYPH</name>
<reference evidence="1 2" key="1">
    <citation type="submission" date="2020-06" db="EMBL/GenBank/DDBJ databases">
        <title>Rhizobium sp.nov. isolated from the tomato plant.</title>
        <authorList>
            <person name="Thin K.K."/>
            <person name="Zhang X."/>
            <person name="He S."/>
        </authorList>
    </citation>
    <scope>NUCLEOTIDE SEQUENCE [LARGE SCALE GENOMIC DNA]</scope>
    <source>
        <strain evidence="1 2">DBTS2</strain>
    </source>
</reference>
<keyword evidence="2" id="KW-1185">Reference proteome</keyword>